<dbReference type="InterPro" id="IPR027417">
    <property type="entry name" value="P-loop_NTPase"/>
</dbReference>
<dbReference type="PANTHER" id="PTHR10903">
    <property type="entry name" value="GTPASE, IMAP FAMILY MEMBER-RELATED"/>
    <property type="match status" value="1"/>
</dbReference>
<protein>
    <recommendedName>
        <fullName evidence="4">AIG1-type G domain-containing protein</fullName>
    </recommendedName>
</protein>
<dbReference type="STRING" id="80972.ENSAOCP00000008518"/>
<dbReference type="PROSITE" id="PS51720">
    <property type="entry name" value="G_AIG1"/>
    <property type="match status" value="1"/>
</dbReference>
<keyword evidence="3" id="KW-0342">GTP-binding</keyword>
<reference evidence="5 6" key="1">
    <citation type="submission" date="2022-01" db="EMBL/GenBank/DDBJ databases">
        <title>A chromosome-scale genome assembly of the false clownfish, Amphiprion ocellaris.</title>
        <authorList>
            <person name="Ryu T."/>
        </authorList>
    </citation>
    <scope>NUCLEOTIDE SEQUENCE [LARGE SCALE GENOMIC DNA]</scope>
</reference>
<dbReference type="InterPro" id="IPR006703">
    <property type="entry name" value="G_AIG1"/>
</dbReference>
<dbReference type="Proteomes" id="UP001501940">
    <property type="component" value="Chromosome 10"/>
</dbReference>
<dbReference type="AlphaFoldDB" id="A0A3Q1B4T0"/>
<keyword evidence="6" id="KW-1185">Reference proteome</keyword>
<evidence type="ECO:0000256" key="2">
    <source>
        <dbReference type="ARBA" id="ARBA00022741"/>
    </source>
</evidence>
<dbReference type="PANTHER" id="PTHR10903:SF112">
    <property type="entry name" value="SI:CH211-113E8.5"/>
    <property type="match status" value="1"/>
</dbReference>
<accession>A0A3Q1B4T0</accession>
<evidence type="ECO:0000259" key="4">
    <source>
        <dbReference type="PROSITE" id="PS51720"/>
    </source>
</evidence>
<dbReference type="Pfam" id="PF04548">
    <property type="entry name" value="AIG1"/>
    <property type="match status" value="1"/>
</dbReference>
<evidence type="ECO:0000256" key="3">
    <source>
        <dbReference type="ARBA" id="ARBA00023134"/>
    </source>
</evidence>
<evidence type="ECO:0000313" key="6">
    <source>
        <dbReference type="Proteomes" id="UP001501940"/>
    </source>
</evidence>
<dbReference type="InterPro" id="IPR045058">
    <property type="entry name" value="GIMA/IAN/Toc"/>
</dbReference>
<dbReference type="GeneTree" id="ENSGT01140000282522"/>
<dbReference type="Ensembl" id="ENSAOCT00000000947.2">
    <property type="protein sequence ID" value="ENSAOCP00000008518.2"/>
    <property type="gene ID" value="ENSAOCG00000012536.2"/>
</dbReference>
<reference evidence="5" key="2">
    <citation type="submission" date="2025-08" db="UniProtKB">
        <authorList>
            <consortium name="Ensembl"/>
        </authorList>
    </citation>
    <scope>IDENTIFICATION</scope>
</reference>
<dbReference type="Gene3D" id="3.40.50.300">
    <property type="entry name" value="P-loop containing nucleotide triphosphate hydrolases"/>
    <property type="match status" value="1"/>
</dbReference>
<reference evidence="5" key="3">
    <citation type="submission" date="2025-09" db="UniProtKB">
        <authorList>
            <consortium name="Ensembl"/>
        </authorList>
    </citation>
    <scope>IDENTIFICATION</scope>
</reference>
<sequence length="155" mass="17075">DGARNSLDPRLHPDSKDLRLILVGKTRSGKSATGNTILGRKDAFKVDVSPESVTGSCHRQEVEDGDRKITVVDTLGLFDTNKTQTDVKGHVEECVRQSVPGPHAFLLVISLKSRFTQEERDAVKWIQDNFGSDASMYTIILQVVIAVSSLRRTLA</sequence>
<dbReference type="GO" id="GO:0005525">
    <property type="term" value="F:GTP binding"/>
    <property type="evidence" value="ECO:0007669"/>
    <property type="project" value="UniProtKB-KW"/>
</dbReference>
<dbReference type="SUPFAM" id="SSF52540">
    <property type="entry name" value="P-loop containing nucleoside triphosphate hydrolases"/>
    <property type="match status" value="1"/>
</dbReference>
<organism evidence="5 6">
    <name type="scientific">Amphiprion ocellaris</name>
    <name type="common">Clown anemonefish</name>
    <dbReference type="NCBI Taxonomy" id="80972"/>
    <lineage>
        <taxon>Eukaryota</taxon>
        <taxon>Metazoa</taxon>
        <taxon>Chordata</taxon>
        <taxon>Craniata</taxon>
        <taxon>Vertebrata</taxon>
        <taxon>Euteleostomi</taxon>
        <taxon>Actinopterygii</taxon>
        <taxon>Neopterygii</taxon>
        <taxon>Teleostei</taxon>
        <taxon>Neoteleostei</taxon>
        <taxon>Acanthomorphata</taxon>
        <taxon>Ovalentaria</taxon>
        <taxon>Pomacentridae</taxon>
        <taxon>Amphiprion</taxon>
    </lineage>
</organism>
<proteinExistence type="inferred from homology"/>
<comment type="similarity">
    <text evidence="1">Belongs to the TRAFAC class TrmE-Era-EngA-EngB-Septin-like GTPase superfamily. AIG1/Toc34/Toc159-like paraseptin GTPase family. IAN subfamily.</text>
</comment>
<evidence type="ECO:0000313" key="5">
    <source>
        <dbReference type="Ensembl" id="ENSAOCP00000008518.2"/>
    </source>
</evidence>
<name>A0A3Q1B4T0_AMPOC</name>
<keyword evidence="2" id="KW-0547">Nucleotide-binding</keyword>
<feature type="domain" description="AIG1-type G" evidence="4">
    <location>
        <begin position="15"/>
        <end position="155"/>
    </location>
</feature>
<evidence type="ECO:0000256" key="1">
    <source>
        <dbReference type="ARBA" id="ARBA00008535"/>
    </source>
</evidence>